<evidence type="ECO:0000256" key="3">
    <source>
        <dbReference type="ARBA" id="ARBA00022771"/>
    </source>
</evidence>
<dbReference type="AlphaFoldDB" id="A0A8S1DU57"/>
<dbReference type="PANTHER" id="PTHR24379:SF121">
    <property type="entry name" value="C2H2-TYPE DOMAIN-CONTAINING PROTEIN"/>
    <property type="match status" value="1"/>
</dbReference>
<dbReference type="Gene3D" id="3.30.160.60">
    <property type="entry name" value="Classic Zinc Finger"/>
    <property type="match status" value="7"/>
</dbReference>
<evidence type="ECO:0000256" key="4">
    <source>
        <dbReference type="ARBA" id="ARBA00022833"/>
    </source>
</evidence>
<name>A0A8S1DU57_9INSE</name>
<dbReference type="OrthoDB" id="6077919at2759"/>
<evidence type="ECO:0000313" key="7">
    <source>
        <dbReference type="EMBL" id="CAB3387443.1"/>
    </source>
</evidence>
<keyword evidence="2" id="KW-0677">Repeat</keyword>
<dbReference type="PROSITE" id="PS50157">
    <property type="entry name" value="ZINC_FINGER_C2H2_2"/>
    <property type="match status" value="5"/>
</dbReference>
<dbReference type="Pfam" id="PF00096">
    <property type="entry name" value="zf-C2H2"/>
    <property type="match status" value="1"/>
</dbReference>
<keyword evidence="1" id="KW-0479">Metal-binding</keyword>
<dbReference type="GO" id="GO:0000981">
    <property type="term" value="F:DNA-binding transcription factor activity, RNA polymerase II-specific"/>
    <property type="evidence" value="ECO:0007669"/>
    <property type="project" value="TreeGrafter"/>
</dbReference>
<dbReference type="InterPro" id="IPR036236">
    <property type="entry name" value="Znf_C2H2_sf"/>
</dbReference>
<dbReference type="GO" id="GO:0008270">
    <property type="term" value="F:zinc ion binding"/>
    <property type="evidence" value="ECO:0007669"/>
    <property type="project" value="UniProtKB-KW"/>
</dbReference>
<accession>A0A8S1DU57</accession>
<feature type="domain" description="C2H2-type" evidence="6">
    <location>
        <begin position="261"/>
        <end position="289"/>
    </location>
</feature>
<dbReference type="SMART" id="SM00355">
    <property type="entry name" value="ZnF_C2H2"/>
    <property type="match status" value="11"/>
</dbReference>
<dbReference type="PROSITE" id="PS00028">
    <property type="entry name" value="ZINC_FINGER_C2H2_1"/>
    <property type="match status" value="7"/>
</dbReference>
<feature type="domain" description="C2H2-type" evidence="6">
    <location>
        <begin position="290"/>
        <end position="317"/>
    </location>
</feature>
<dbReference type="InterPro" id="IPR013087">
    <property type="entry name" value="Znf_C2H2_type"/>
</dbReference>
<keyword evidence="3 5" id="KW-0863">Zinc-finger</keyword>
<sequence>MRSISKFAKLEEKVDRELKLHPPQYPIPDDHKEASAWDNKDECCSVCKLYIGDVESMQEHIRKEHLERLTCNTCKEVQSTVESLKKHIINHKKDYFEKKAKFVPAVMVKLPTGIVVRRQRCTTCNQFVSHLKRHIIVKHTKDYRFGCTECGKKFPLEEDLAKHIKIYHQKEFPYLCIECGKGFFSKTLLSAHERRHRGEKFAFCDTCGDGFYSKQLLVTHIQSRHFITSRDHPCEICGKRYKSQTALRLHRKLHFDEFMKFVCNFCGRRFYKMCLLNYHVKRVHTLERPFQCDTCGMGFILRSRMATHAISHMDVKMNQCKFCPNSYRWAHTLNRHMKKAHRDQLAAWMCDLCGEELHSEVSLMNHKAKKHPIPHQFLIAPEEFRKISIPLLSKSVRNLSGKLCFEFKSDFK</sequence>
<feature type="domain" description="C2H2-type" evidence="6">
    <location>
        <begin position="145"/>
        <end position="173"/>
    </location>
</feature>
<dbReference type="PANTHER" id="PTHR24379">
    <property type="entry name" value="KRAB AND ZINC FINGER DOMAIN-CONTAINING"/>
    <property type="match status" value="1"/>
</dbReference>
<dbReference type="Proteomes" id="UP000494165">
    <property type="component" value="Unassembled WGS sequence"/>
</dbReference>
<evidence type="ECO:0000259" key="6">
    <source>
        <dbReference type="PROSITE" id="PS50157"/>
    </source>
</evidence>
<dbReference type="EMBL" id="CADEPI010000577">
    <property type="protein sequence ID" value="CAB3387443.1"/>
    <property type="molecule type" value="Genomic_DNA"/>
</dbReference>
<evidence type="ECO:0000256" key="5">
    <source>
        <dbReference type="PROSITE-ProRule" id="PRU00042"/>
    </source>
</evidence>
<reference evidence="7 8" key="1">
    <citation type="submission" date="2020-04" db="EMBL/GenBank/DDBJ databases">
        <authorList>
            <person name="Alioto T."/>
            <person name="Alioto T."/>
            <person name="Gomez Garrido J."/>
        </authorList>
    </citation>
    <scope>NUCLEOTIDE SEQUENCE [LARGE SCALE GENOMIC DNA]</scope>
</reference>
<dbReference type="SUPFAM" id="SSF57667">
    <property type="entry name" value="beta-beta-alpha zinc fingers"/>
    <property type="match status" value="4"/>
</dbReference>
<evidence type="ECO:0000256" key="1">
    <source>
        <dbReference type="ARBA" id="ARBA00022723"/>
    </source>
</evidence>
<dbReference type="GO" id="GO:0000977">
    <property type="term" value="F:RNA polymerase II transcription regulatory region sequence-specific DNA binding"/>
    <property type="evidence" value="ECO:0007669"/>
    <property type="project" value="TreeGrafter"/>
</dbReference>
<evidence type="ECO:0000256" key="2">
    <source>
        <dbReference type="ARBA" id="ARBA00022737"/>
    </source>
</evidence>
<protein>
    <recommendedName>
        <fullName evidence="6">C2H2-type domain-containing protein</fullName>
    </recommendedName>
</protein>
<gene>
    <name evidence="7" type="ORF">CLODIP_2_CD04141</name>
</gene>
<proteinExistence type="predicted"/>
<dbReference type="GO" id="GO:0005634">
    <property type="term" value="C:nucleus"/>
    <property type="evidence" value="ECO:0007669"/>
    <property type="project" value="TreeGrafter"/>
</dbReference>
<feature type="domain" description="C2H2-type" evidence="6">
    <location>
        <begin position="174"/>
        <end position="201"/>
    </location>
</feature>
<keyword evidence="8" id="KW-1185">Reference proteome</keyword>
<feature type="domain" description="C2H2-type" evidence="6">
    <location>
        <begin position="232"/>
        <end position="259"/>
    </location>
</feature>
<organism evidence="7 8">
    <name type="scientific">Cloeon dipterum</name>
    <dbReference type="NCBI Taxonomy" id="197152"/>
    <lineage>
        <taxon>Eukaryota</taxon>
        <taxon>Metazoa</taxon>
        <taxon>Ecdysozoa</taxon>
        <taxon>Arthropoda</taxon>
        <taxon>Hexapoda</taxon>
        <taxon>Insecta</taxon>
        <taxon>Pterygota</taxon>
        <taxon>Palaeoptera</taxon>
        <taxon>Ephemeroptera</taxon>
        <taxon>Pisciforma</taxon>
        <taxon>Baetidae</taxon>
        <taxon>Cloeon</taxon>
    </lineage>
</organism>
<keyword evidence="4" id="KW-0862">Zinc</keyword>
<dbReference type="Pfam" id="PF13912">
    <property type="entry name" value="zf-C2H2_6"/>
    <property type="match status" value="2"/>
</dbReference>
<comment type="caution">
    <text evidence="7">The sequence shown here is derived from an EMBL/GenBank/DDBJ whole genome shotgun (WGS) entry which is preliminary data.</text>
</comment>
<evidence type="ECO:0000313" key="8">
    <source>
        <dbReference type="Proteomes" id="UP000494165"/>
    </source>
</evidence>